<keyword evidence="1" id="KW-0121">Carboxypeptidase</keyword>
<comment type="catalytic activity">
    <reaction evidence="8">
        <text>[GlcNAc-(1-&gt;4)-Mur2Ac(oyl-L-Ala-gamma-D-Glu-L-Lys-D-Ala-D-Ala)](n)-di-trans,octa-cis-undecaprenyl diphosphate + beta-D-GlcNAc-(1-&gt;4)-Mur2Ac(oyl-L-Ala-gamma-D-Glu-L-Lys-D-Ala-D-Ala)-di-trans,octa-cis-undecaprenyl diphosphate = [GlcNAc-(1-&gt;4)-Mur2Ac(oyl-L-Ala-gamma-D-Glu-L-Lys-D-Ala-D-Ala)](n+1)-di-trans,octa-cis-undecaprenyl diphosphate + di-trans,octa-cis-undecaprenyl diphosphate + H(+)</text>
        <dbReference type="Rhea" id="RHEA:23708"/>
        <dbReference type="Rhea" id="RHEA-COMP:9602"/>
        <dbReference type="Rhea" id="RHEA-COMP:9603"/>
        <dbReference type="ChEBI" id="CHEBI:15378"/>
        <dbReference type="ChEBI" id="CHEBI:58405"/>
        <dbReference type="ChEBI" id="CHEBI:60033"/>
        <dbReference type="ChEBI" id="CHEBI:78435"/>
        <dbReference type="EC" id="2.4.99.28"/>
    </reaction>
</comment>
<dbReference type="SMART" id="SM00740">
    <property type="entry name" value="PASTA"/>
    <property type="match status" value="2"/>
</dbReference>
<dbReference type="PANTHER" id="PTHR32282:SF33">
    <property type="entry name" value="PEPTIDOGLYCAN GLYCOSYLTRANSFERASE"/>
    <property type="match status" value="1"/>
</dbReference>
<dbReference type="Gene3D" id="3.40.710.10">
    <property type="entry name" value="DD-peptidase/beta-lactamase superfamily"/>
    <property type="match status" value="1"/>
</dbReference>
<comment type="catalytic activity">
    <reaction evidence="7">
        <text>Preferential cleavage: (Ac)2-L-Lys-D-Ala-|-D-Ala. Also transpeptidation of peptidyl-alanyl moieties that are N-acyl substituents of D-alanine.</text>
        <dbReference type="EC" id="3.4.16.4"/>
    </reaction>
</comment>
<reference evidence="11 12" key="1">
    <citation type="submission" date="2018-07" db="EMBL/GenBank/DDBJ databases">
        <title>Microbacterium endoborsara sp. nov., a novel actinobacterium isolated from Borszczowia aralocaspica.</title>
        <authorList>
            <person name="An D."/>
        </authorList>
    </citation>
    <scope>NUCLEOTIDE SEQUENCE [LARGE SCALE GENOMIC DNA]</scope>
    <source>
        <strain evidence="11 12">C1.15228</strain>
    </source>
</reference>
<protein>
    <submittedName>
        <fullName evidence="11">PASTA domain-containing protein</fullName>
    </submittedName>
</protein>
<dbReference type="InterPro" id="IPR050396">
    <property type="entry name" value="Glycosyltr_51/Transpeptidase"/>
</dbReference>
<comment type="caution">
    <text evidence="11">The sequence shown here is derived from an EMBL/GenBank/DDBJ whole genome shotgun (WGS) entry which is preliminary data.</text>
</comment>
<evidence type="ECO:0000256" key="5">
    <source>
        <dbReference type="ARBA" id="ARBA00022801"/>
    </source>
</evidence>
<dbReference type="SUPFAM" id="SSF53955">
    <property type="entry name" value="Lysozyme-like"/>
    <property type="match status" value="1"/>
</dbReference>
<feature type="domain" description="PASTA" evidence="10">
    <location>
        <begin position="753"/>
        <end position="818"/>
    </location>
</feature>
<dbReference type="InterPro" id="IPR005543">
    <property type="entry name" value="PASTA_dom"/>
</dbReference>
<evidence type="ECO:0000313" key="12">
    <source>
        <dbReference type="Proteomes" id="UP000253508"/>
    </source>
</evidence>
<dbReference type="Pfam" id="PF03793">
    <property type="entry name" value="PASTA"/>
    <property type="match status" value="2"/>
</dbReference>
<dbReference type="Gene3D" id="3.30.10.20">
    <property type="match status" value="2"/>
</dbReference>
<dbReference type="InterPro" id="IPR023346">
    <property type="entry name" value="Lysozyme-like_dom_sf"/>
</dbReference>
<dbReference type="GO" id="GO:0008955">
    <property type="term" value="F:peptidoglycan glycosyltransferase activity"/>
    <property type="evidence" value="ECO:0007669"/>
    <property type="project" value="UniProtKB-EC"/>
</dbReference>
<gene>
    <name evidence="11" type="ORF">DTO57_09530</name>
</gene>
<evidence type="ECO:0000256" key="1">
    <source>
        <dbReference type="ARBA" id="ARBA00022645"/>
    </source>
</evidence>
<evidence type="ECO:0000256" key="2">
    <source>
        <dbReference type="ARBA" id="ARBA00022670"/>
    </source>
</evidence>
<keyword evidence="5" id="KW-0378">Hydrolase</keyword>
<evidence type="ECO:0000256" key="3">
    <source>
        <dbReference type="ARBA" id="ARBA00022676"/>
    </source>
</evidence>
<dbReference type="InterPro" id="IPR036950">
    <property type="entry name" value="PBP_transglycosylase"/>
</dbReference>
<proteinExistence type="predicted"/>
<feature type="domain" description="PASTA" evidence="10">
    <location>
        <begin position="819"/>
        <end position="886"/>
    </location>
</feature>
<dbReference type="Gene3D" id="1.10.3810.10">
    <property type="entry name" value="Biosynthetic peptidoglycan transglycosylase-like"/>
    <property type="match status" value="1"/>
</dbReference>
<name>A0A367Y016_9MICO</name>
<dbReference type="Pfam" id="PF00905">
    <property type="entry name" value="Transpeptidase"/>
    <property type="match status" value="1"/>
</dbReference>
<evidence type="ECO:0000259" key="10">
    <source>
        <dbReference type="PROSITE" id="PS51178"/>
    </source>
</evidence>
<dbReference type="CDD" id="cd06577">
    <property type="entry name" value="PASTA_pknB"/>
    <property type="match status" value="2"/>
</dbReference>
<dbReference type="PROSITE" id="PS51178">
    <property type="entry name" value="PASTA"/>
    <property type="match status" value="2"/>
</dbReference>
<dbReference type="GO" id="GO:0008658">
    <property type="term" value="F:penicillin binding"/>
    <property type="evidence" value="ECO:0007669"/>
    <property type="project" value="InterPro"/>
</dbReference>
<organism evidence="11 12">
    <name type="scientific">Microbacterium sorbitolivorans</name>
    <dbReference type="NCBI Taxonomy" id="1867410"/>
    <lineage>
        <taxon>Bacteria</taxon>
        <taxon>Bacillati</taxon>
        <taxon>Actinomycetota</taxon>
        <taxon>Actinomycetes</taxon>
        <taxon>Micrococcales</taxon>
        <taxon>Microbacteriaceae</taxon>
        <taxon>Microbacterium</taxon>
    </lineage>
</organism>
<dbReference type="InterPro" id="IPR001460">
    <property type="entry name" value="PCN-bd_Tpept"/>
</dbReference>
<keyword evidence="6" id="KW-0511">Multifunctional enzyme</keyword>
<sequence length="896" mass="95830">MPHAKRTFGGVLGGLLGLVGLSAIAGILVTATVTPAIAVSGYAASSAISLFDSLPGNLQIDRPMEPTTIYAQKGDGSGEYYELASFYDQNREPVEYNQVSQYVYDALLSTEDPRFFEHGGVDLIGTGRALLSNAVSDDTQGGSSISQQYVKGVQLQVCERTATDDEELAKCASAAATADGVEGYQRKLQEMRYAITIEQEYSKEQILIGYLNLVNFGGSTYGIEAAAQYYFDTTAKDLSLSQAATLVGIVNNPNILRLDYPDSETNGADNGYAAAKNRRDQVLGRMLAEGTISQKQYDETIDEAIEPKITERIKGCSAAGGSAYFCQYVTNTVLNDTRYDDAFGEIVDGDNTERQNILRRGGLEIYTTLDNSLQYEAQQAMANNAPQYIDNIRFGATTVQLDNKTGNILTLAQNTRFSELGDKTKGESAVIFAADQTHGAGTGFSAGSTYKIFTIIDWLKNGRSVNEVLDGRVGRTMPMTCNGSPIGSATPTRGDNFAGNGGLVGTVQKFTELSLNSGFWAMASQLDVCEIHQVATDMGLTRGDGEPIASSDDGAYSILGSKNIAPIDMAAIYAAVANGGTRCEPTAIVSATDADGNELPMPENECANVLDENIANTTAYDMRSVMEGSQGSGASARVGDGIQTFGKTGTHQNIQSWMIQSSRNVTTATWVGNFDAVYESDPDYNGALLWQYSKNVNGENGDSKAYQGDLFQTYANGVQLSQLRYSLSKANQAAANAKFGGDNFPDPDPNLIKTTKHPVPSVAGMSVDQATQTLKDKGFTVYVDPNKVNGDQEDGLVESTSPSGEAPAGSLITLKVSNGKGSIEVPNIKGKTYLEANDQLFDAGLRVWRACTEKDDAPEAGRVVRTDPAAGSYLSDGDRIDIYYEAKSCDDDNSDD</sequence>
<dbReference type="OrthoDB" id="9766909at2"/>
<evidence type="ECO:0000256" key="4">
    <source>
        <dbReference type="ARBA" id="ARBA00022679"/>
    </source>
</evidence>
<accession>A0A367Y016</accession>
<dbReference type="Pfam" id="PF00912">
    <property type="entry name" value="Transgly"/>
    <property type="match status" value="1"/>
</dbReference>
<dbReference type="RefSeq" id="WP_114118006.1">
    <property type="nucleotide sequence ID" value="NZ_BMHU01000002.1"/>
</dbReference>
<dbReference type="GO" id="GO:0009252">
    <property type="term" value="P:peptidoglycan biosynthetic process"/>
    <property type="evidence" value="ECO:0007669"/>
    <property type="project" value="TreeGrafter"/>
</dbReference>
<dbReference type="PANTHER" id="PTHR32282">
    <property type="entry name" value="BINDING PROTEIN TRANSPEPTIDASE, PUTATIVE-RELATED"/>
    <property type="match status" value="1"/>
</dbReference>
<keyword evidence="12" id="KW-1185">Reference proteome</keyword>
<keyword evidence="4" id="KW-0808">Transferase</keyword>
<dbReference type="Proteomes" id="UP000253508">
    <property type="component" value="Unassembled WGS sequence"/>
</dbReference>
<dbReference type="InterPro" id="IPR001264">
    <property type="entry name" value="Glyco_trans_51"/>
</dbReference>
<feature type="region of interest" description="Disordered" evidence="9">
    <location>
        <begin position="790"/>
        <end position="809"/>
    </location>
</feature>
<dbReference type="GO" id="GO:0030288">
    <property type="term" value="C:outer membrane-bounded periplasmic space"/>
    <property type="evidence" value="ECO:0007669"/>
    <property type="project" value="TreeGrafter"/>
</dbReference>
<evidence type="ECO:0000256" key="6">
    <source>
        <dbReference type="ARBA" id="ARBA00023268"/>
    </source>
</evidence>
<evidence type="ECO:0000256" key="8">
    <source>
        <dbReference type="ARBA" id="ARBA00049902"/>
    </source>
</evidence>
<keyword evidence="3" id="KW-0328">Glycosyltransferase</keyword>
<dbReference type="EMBL" id="QORO01000003">
    <property type="protein sequence ID" value="RCK58402.1"/>
    <property type="molecule type" value="Genomic_DNA"/>
</dbReference>
<evidence type="ECO:0000256" key="9">
    <source>
        <dbReference type="SAM" id="MobiDB-lite"/>
    </source>
</evidence>
<evidence type="ECO:0000256" key="7">
    <source>
        <dbReference type="ARBA" id="ARBA00034000"/>
    </source>
</evidence>
<dbReference type="GO" id="GO:0006508">
    <property type="term" value="P:proteolysis"/>
    <property type="evidence" value="ECO:0007669"/>
    <property type="project" value="UniProtKB-KW"/>
</dbReference>
<dbReference type="GO" id="GO:0009002">
    <property type="term" value="F:serine-type D-Ala-D-Ala carboxypeptidase activity"/>
    <property type="evidence" value="ECO:0007669"/>
    <property type="project" value="UniProtKB-EC"/>
</dbReference>
<dbReference type="InterPro" id="IPR012338">
    <property type="entry name" value="Beta-lactam/transpept-like"/>
</dbReference>
<keyword evidence="2" id="KW-0645">Protease</keyword>
<evidence type="ECO:0000313" key="11">
    <source>
        <dbReference type="EMBL" id="RCK58402.1"/>
    </source>
</evidence>
<dbReference type="SUPFAM" id="SSF56601">
    <property type="entry name" value="beta-lactamase/transpeptidase-like"/>
    <property type="match status" value="1"/>
</dbReference>
<dbReference type="AlphaFoldDB" id="A0A367Y016"/>